<evidence type="ECO:0000313" key="5">
    <source>
        <dbReference type="Proteomes" id="UP000006729"/>
    </source>
</evidence>
<dbReference type="GO" id="GO:0005524">
    <property type="term" value="F:ATP binding"/>
    <property type="evidence" value="ECO:0007669"/>
    <property type="project" value="InterPro"/>
</dbReference>
<feature type="region of interest" description="Disordered" evidence="1">
    <location>
        <begin position="300"/>
        <end position="320"/>
    </location>
</feature>
<dbReference type="Pfam" id="PF23446">
    <property type="entry name" value="LysM1_NFP_LYK"/>
    <property type="match status" value="1"/>
</dbReference>
<dbReference type="InterPro" id="IPR052611">
    <property type="entry name" value="Plant_RLK_LysM"/>
</dbReference>
<evidence type="ECO:0000259" key="3">
    <source>
        <dbReference type="PROSITE" id="PS50011"/>
    </source>
</evidence>
<dbReference type="GO" id="GO:0004713">
    <property type="term" value="F:protein tyrosine kinase activity"/>
    <property type="evidence" value="ECO:0007669"/>
    <property type="project" value="InterPro"/>
</dbReference>
<dbReference type="InterPro" id="IPR056561">
    <property type="entry name" value="NFP_LYK_LysM1"/>
</dbReference>
<dbReference type="AlphaFoldDB" id="A0A2K1ZNJ7"/>
<feature type="chain" id="PRO_5014418614" description="Protein kinase domain-containing protein" evidence="2">
    <location>
        <begin position="21"/>
        <end position="320"/>
    </location>
</feature>
<dbReference type="InParanoid" id="A0A2K1ZNJ7"/>
<dbReference type="EMBL" id="CM009296">
    <property type="protein sequence ID" value="PNT26848.1"/>
    <property type="molecule type" value="Genomic_DNA"/>
</dbReference>
<dbReference type="InterPro" id="IPR056562">
    <property type="entry name" value="LysM2_CERK1_LYK3_4_5"/>
</dbReference>
<organism evidence="4 5">
    <name type="scientific">Populus trichocarpa</name>
    <name type="common">Western balsam poplar</name>
    <name type="synonym">Populus balsamifera subsp. trichocarpa</name>
    <dbReference type="NCBI Taxonomy" id="3694"/>
    <lineage>
        <taxon>Eukaryota</taxon>
        <taxon>Viridiplantae</taxon>
        <taxon>Streptophyta</taxon>
        <taxon>Embryophyta</taxon>
        <taxon>Tracheophyta</taxon>
        <taxon>Spermatophyta</taxon>
        <taxon>Magnoliopsida</taxon>
        <taxon>eudicotyledons</taxon>
        <taxon>Gunneridae</taxon>
        <taxon>Pentapetalae</taxon>
        <taxon>rosids</taxon>
        <taxon>fabids</taxon>
        <taxon>Malpighiales</taxon>
        <taxon>Salicaceae</taxon>
        <taxon>Saliceae</taxon>
        <taxon>Populus</taxon>
    </lineage>
</organism>
<name>A0A2K1ZNJ7_POPTR</name>
<sequence length="320" mass="36156">MNRLLLSLLFFFCIPPFMDCDNCDATFAFSAFLYTGNGKNQSCQAFLIYKFHPPYNTISSISNLLSSDPPELARINNFSSSAGKSIYNTYFTIANYTFEGLATLNSLIRENNCSGFSLDVVVAIKKMSKDASDKVTLLRKINHFNLIRPYTAFRVGILGFRFALDVTKGLHYFTDPTCVHKRICSNVLLNRHLKGKIGNFSLAHSLKEEEYMSSSMRLALGGKAYTAPEYIEYGLVTPEIYVYAFWVVLLELVTRKEAEDDGEIELGRLIEPCLMAKHSMKLFVRMVKLNLACLEQEPESRPSMAEKVSSPLKVQVPSFE</sequence>
<dbReference type="PANTHER" id="PTHR45927:SF5">
    <property type="entry name" value="PROTEIN KINASE DOMAIN-CONTAINING PROTEIN"/>
    <property type="match status" value="1"/>
</dbReference>
<dbReference type="Gene3D" id="1.10.510.10">
    <property type="entry name" value="Transferase(Phosphotransferase) domain 1"/>
    <property type="match status" value="1"/>
</dbReference>
<accession>A0A2K1ZNJ7</accession>
<proteinExistence type="predicted"/>
<dbReference type="Pfam" id="PF07714">
    <property type="entry name" value="PK_Tyr_Ser-Thr"/>
    <property type="match status" value="1"/>
</dbReference>
<gene>
    <name evidence="4" type="ORF">POPTR_007G032200</name>
</gene>
<keyword evidence="2" id="KW-0732">Signal</keyword>
<feature type="domain" description="Protein kinase" evidence="3">
    <location>
        <begin position="1"/>
        <end position="319"/>
    </location>
</feature>
<dbReference type="PROSITE" id="PS50011">
    <property type="entry name" value="PROTEIN_KINASE_DOM"/>
    <property type="match status" value="1"/>
</dbReference>
<reference evidence="4 5" key="1">
    <citation type="journal article" date="2006" name="Science">
        <title>The genome of black cottonwood, Populus trichocarpa (Torr. &amp; Gray).</title>
        <authorList>
            <person name="Tuskan G.A."/>
            <person name="Difazio S."/>
            <person name="Jansson S."/>
            <person name="Bohlmann J."/>
            <person name="Grigoriev I."/>
            <person name="Hellsten U."/>
            <person name="Putnam N."/>
            <person name="Ralph S."/>
            <person name="Rombauts S."/>
            <person name="Salamov A."/>
            <person name="Schein J."/>
            <person name="Sterck L."/>
            <person name="Aerts A."/>
            <person name="Bhalerao R.R."/>
            <person name="Bhalerao R.P."/>
            <person name="Blaudez D."/>
            <person name="Boerjan W."/>
            <person name="Brun A."/>
            <person name="Brunner A."/>
            <person name="Busov V."/>
            <person name="Campbell M."/>
            <person name="Carlson J."/>
            <person name="Chalot M."/>
            <person name="Chapman J."/>
            <person name="Chen G.L."/>
            <person name="Cooper D."/>
            <person name="Coutinho P.M."/>
            <person name="Couturier J."/>
            <person name="Covert S."/>
            <person name="Cronk Q."/>
            <person name="Cunningham R."/>
            <person name="Davis J."/>
            <person name="Degroeve S."/>
            <person name="Dejardin A."/>
            <person name="Depamphilis C."/>
            <person name="Detter J."/>
            <person name="Dirks B."/>
            <person name="Dubchak I."/>
            <person name="Duplessis S."/>
            <person name="Ehlting J."/>
            <person name="Ellis B."/>
            <person name="Gendler K."/>
            <person name="Goodstein D."/>
            <person name="Gribskov M."/>
            <person name="Grimwood J."/>
            <person name="Groover A."/>
            <person name="Gunter L."/>
            <person name="Hamberger B."/>
            <person name="Heinze B."/>
            <person name="Helariutta Y."/>
            <person name="Henrissat B."/>
            <person name="Holligan D."/>
            <person name="Holt R."/>
            <person name="Huang W."/>
            <person name="Islam-Faridi N."/>
            <person name="Jones S."/>
            <person name="Jones-Rhoades M."/>
            <person name="Jorgensen R."/>
            <person name="Joshi C."/>
            <person name="Kangasjarvi J."/>
            <person name="Karlsson J."/>
            <person name="Kelleher C."/>
            <person name="Kirkpatrick R."/>
            <person name="Kirst M."/>
            <person name="Kohler A."/>
            <person name="Kalluri U."/>
            <person name="Larimer F."/>
            <person name="Leebens-Mack J."/>
            <person name="Leple J.C."/>
            <person name="Locascio P."/>
            <person name="Lou Y."/>
            <person name="Lucas S."/>
            <person name="Martin F."/>
            <person name="Montanini B."/>
            <person name="Napoli C."/>
            <person name="Nelson D.R."/>
            <person name="Nelson C."/>
            <person name="Nieminen K."/>
            <person name="Nilsson O."/>
            <person name="Pereda V."/>
            <person name="Peter G."/>
            <person name="Philippe R."/>
            <person name="Pilate G."/>
            <person name="Poliakov A."/>
            <person name="Razumovskaya J."/>
            <person name="Richardson P."/>
            <person name="Rinaldi C."/>
            <person name="Ritland K."/>
            <person name="Rouze P."/>
            <person name="Ryaboy D."/>
            <person name="Schmutz J."/>
            <person name="Schrader J."/>
            <person name="Segerman B."/>
            <person name="Shin H."/>
            <person name="Siddiqui A."/>
            <person name="Sterky F."/>
            <person name="Terry A."/>
            <person name="Tsai C.J."/>
            <person name="Uberbacher E."/>
            <person name="Unneberg P."/>
            <person name="Vahala J."/>
            <person name="Wall K."/>
            <person name="Wessler S."/>
            <person name="Yang G."/>
            <person name="Yin T."/>
            <person name="Douglas C."/>
            <person name="Marra M."/>
            <person name="Sandberg G."/>
            <person name="Van de Peer Y."/>
            <person name="Rokhsar D."/>
        </authorList>
    </citation>
    <scope>NUCLEOTIDE SEQUENCE [LARGE SCALE GENOMIC DNA]</scope>
    <source>
        <strain evidence="5">cv. Nisqually</strain>
    </source>
</reference>
<dbReference type="InterPro" id="IPR001245">
    <property type="entry name" value="Ser-Thr/Tyr_kinase_cat_dom"/>
</dbReference>
<dbReference type="InterPro" id="IPR000719">
    <property type="entry name" value="Prot_kinase_dom"/>
</dbReference>
<dbReference type="InterPro" id="IPR011009">
    <property type="entry name" value="Kinase-like_dom_sf"/>
</dbReference>
<dbReference type="SUPFAM" id="SSF56112">
    <property type="entry name" value="Protein kinase-like (PK-like)"/>
    <property type="match status" value="1"/>
</dbReference>
<dbReference type="PANTHER" id="PTHR45927">
    <property type="entry name" value="LYSM-DOMAIN RECEPTOR-LIKE KINASE-RELATED"/>
    <property type="match status" value="1"/>
</dbReference>
<protein>
    <recommendedName>
        <fullName evidence="3">Protein kinase domain-containing protein</fullName>
    </recommendedName>
</protein>
<dbReference type="InterPro" id="IPR020635">
    <property type="entry name" value="Tyr_kinase_cat_dom"/>
</dbReference>
<feature type="signal peptide" evidence="2">
    <location>
        <begin position="1"/>
        <end position="20"/>
    </location>
</feature>
<evidence type="ECO:0000256" key="2">
    <source>
        <dbReference type="SAM" id="SignalP"/>
    </source>
</evidence>
<evidence type="ECO:0000313" key="4">
    <source>
        <dbReference type="EMBL" id="PNT26848.1"/>
    </source>
</evidence>
<evidence type="ECO:0000256" key="1">
    <source>
        <dbReference type="SAM" id="MobiDB-lite"/>
    </source>
</evidence>
<keyword evidence="5" id="KW-1185">Reference proteome</keyword>
<dbReference type="Proteomes" id="UP000006729">
    <property type="component" value="Chromosome 7"/>
</dbReference>
<dbReference type="SMART" id="SM00219">
    <property type="entry name" value="TyrKc"/>
    <property type="match status" value="1"/>
</dbReference>
<dbReference type="Pfam" id="PF23472">
    <property type="entry name" value="LysM2_CERK1_LYK3_4_5"/>
    <property type="match status" value="1"/>
</dbReference>